<feature type="compositionally biased region" description="Basic and acidic residues" evidence="1">
    <location>
        <begin position="231"/>
        <end position="240"/>
    </location>
</feature>
<feature type="region of interest" description="Disordered" evidence="1">
    <location>
        <begin position="312"/>
        <end position="344"/>
    </location>
</feature>
<comment type="caution">
    <text evidence="3">The sequence shown here is derived from an EMBL/GenBank/DDBJ whole genome shotgun (WGS) entry which is preliminary data.</text>
</comment>
<keyword evidence="2" id="KW-0732">Signal</keyword>
<evidence type="ECO:0000256" key="2">
    <source>
        <dbReference type="SAM" id="SignalP"/>
    </source>
</evidence>
<dbReference type="AlphaFoldDB" id="A0A2A4JU08"/>
<gene>
    <name evidence="3" type="ORF">B5V51_12109</name>
</gene>
<proteinExistence type="predicted"/>
<sequence>MKIALHLWLLVSVSTTIAIKDPPLPPCPTHLQYFPQSLPMHCRMPRSADPSQFPDVPQYPTLPPLPESFYQSPPPDKQPRPIPIPIPPFPGIPGAMPMPGPMGPHVGPPMPPGPMPGPMPGGPMPMPMPMPMVGGPPHKLPVIVMPFYSPDNSFKKPSTSRPRRRRPKKRRPRKKRPNSHESDDETSSGEGGSGSEDSDDSSEHGFWKGHAKSGRRKMSRRSGKKHHPRKKEPMNKKKELLTPILQYVTKDGYVIFEKQITKSEAKDWLKPPRPEVNVVEEKHDEKLAEVKPKSAENIRRVSDEDARIMRAEDSKEVEATTQESKRVRPKHRPKKINTLVKGNE</sequence>
<dbReference type="EMBL" id="NWSH01000627">
    <property type="protein sequence ID" value="PCG75178.1"/>
    <property type="molecule type" value="Genomic_DNA"/>
</dbReference>
<feature type="chain" id="PRO_5012991870" evidence="2">
    <location>
        <begin position="19"/>
        <end position="344"/>
    </location>
</feature>
<evidence type="ECO:0000256" key="1">
    <source>
        <dbReference type="SAM" id="MobiDB-lite"/>
    </source>
</evidence>
<feature type="compositionally biased region" description="Basic residues" evidence="1">
    <location>
        <begin position="207"/>
        <end position="230"/>
    </location>
</feature>
<feature type="signal peptide" evidence="2">
    <location>
        <begin position="1"/>
        <end position="18"/>
    </location>
</feature>
<reference evidence="3" key="1">
    <citation type="submission" date="2017-09" db="EMBL/GenBank/DDBJ databases">
        <title>Contemporary evolution of a Lepidopteran species, Heliothis virescens, in response to modern agricultural practices.</title>
        <authorList>
            <person name="Fritz M.L."/>
            <person name="Deyonke A.M."/>
            <person name="Papanicolaou A."/>
            <person name="Micinski S."/>
            <person name="Westbrook J."/>
            <person name="Gould F."/>
        </authorList>
    </citation>
    <scope>NUCLEOTIDE SEQUENCE [LARGE SCALE GENOMIC DNA]</scope>
    <source>
        <strain evidence="3">HvINT-</strain>
        <tissue evidence="3">Whole body</tissue>
    </source>
</reference>
<protein>
    <submittedName>
        <fullName evidence="3">Uncharacterized protein</fullName>
    </submittedName>
</protein>
<feature type="compositionally biased region" description="Basic residues" evidence="1">
    <location>
        <begin position="161"/>
        <end position="177"/>
    </location>
</feature>
<feature type="compositionally biased region" description="Polar residues" evidence="1">
    <location>
        <begin position="150"/>
        <end position="160"/>
    </location>
</feature>
<accession>A0A2A4JU08</accession>
<organism evidence="3">
    <name type="scientific">Heliothis virescens</name>
    <name type="common">Tobacco budworm moth</name>
    <dbReference type="NCBI Taxonomy" id="7102"/>
    <lineage>
        <taxon>Eukaryota</taxon>
        <taxon>Metazoa</taxon>
        <taxon>Ecdysozoa</taxon>
        <taxon>Arthropoda</taxon>
        <taxon>Hexapoda</taxon>
        <taxon>Insecta</taxon>
        <taxon>Pterygota</taxon>
        <taxon>Neoptera</taxon>
        <taxon>Endopterygota</taxon>
        <taxon>Lepidoptera</taxon>
        <taxon>Glossata</taxon>
        <taxon>Ditrysia</taxon>
        <taxon>Noctuoidea</taxon>
        <taxon>Noctuidae</taxon>
        <taxon>Heliothinae</taxon>
        <taxon>Heliothis</taxon>
    </lineage>
</organism>
<name>A0A2A4JU08_HELVI</name>
<feature type="region of interest" description="Disordered" evidence="1">
    <location>
        <begin position="149"/>
        <end position="240"/>
    </location>
</feature>
<feature type="compositionally biased region" description="Basic and acidic residues" evidence="1">
    <location>
        <begin position="312"/>
        <end position="326"/>
    </location>
</feature>
<evidence type="ECO:0000313" key="3">
    <source>
        <dbReference type="EMBL" id="PCG75178.1"/>
    </source>
</evidence>